<evidence type="ECO:0000313" key="4">
    <source>
        <dbReference type="Proteomes" id="UP001172101"/>
    </source>
</evidence>
<feature type="domain" description="DUF8035" evidence="2">
    <location>
        <begin position="51"/>
        <end position="104"/>
    </location>
</feature>
<protein>
    <recommendedName>
        <fullName evidence="2">DUF8035 domain-containing protein</fullName>
    </recommendedName>
</protein>
<sequence>MPPKRDGEVKKPIKGILKKPTPKFPEGPNPTRPGVTPHKDDKIKKDVPTEARWTKINRRFVNLEALIIGKERFEVRDDLVIMLRVLSKEEIQAYTTATVELRKRRRQEQIEGGGGRLGRYAQ</sequence>
<feature type="compositionally biased region" description="Basic residues" evidence="1">
    <location>
        <begin position="12"/>
        <end position="21"/>
    </location>
</feature>
<evidence type="ECO:0000256" key="1">
    <source>
        <dbReference type="SAM" id="MobiDB-lite"/>
    </source>
</evidence>
<proteinExistence type="predicted"/>
<accession>A0AA40B3C4</accession>
<gene>
    <name evidence="3" type="ORF">B0T26DRAFT_671626</name>
</gene>
<comment type="caution">
    <text evidence="3">The sequence shown here is derived from an EMBL/GenBank/DDBJ whole genome shotgun (WGS) entry which is preliminary data.</text>
</comment>
<evidence type="ECO:0000313" key="3">
    <source>
        <dbReference type="EMBL" id="KAK0726886.1"/>
    </source>
</evidence>
<feature type="compositionally biased region" description="Pro residues" evidence="1">
    <location>
        <begin position="22"/>
        <end position="31"/>
    </location>
</feature>
<dbReference type="EMBL" id="JAUIRO010000002">
    <property type="protein sequence ID" value="KAK0726886.1"/>
    <property type="molecule type" value="Genomic_DNA"/>
</dbReference>
<dbReference type="AlphaFoldDB" id="A0AA40B3C4"/>
<organism evidence="3 4">
    <name type="scientific">Lasiosphaeria miniovina</name>
    <dbReference type="NCBI Taxonomy" id="1954250"/>
    <lineage>
        <taxon>Eukaryota</taxon>
        <taxon>Fungi</taxon>
        <taxon>Dikarya</taxon>
        <taxon>Ascomycota</taxon>
        <taxon>Pezizomycotina</taxon>
        <taxon>Sordariomycetes</taxon>
        <taxon>Sordariomycetidae</taxon>
        <taxon>Sordariales</taxon>
        <taxon>Lasiosphaeriaceae</taxon>
        <taxon>Lasiosphaeria</taxon>
    </lineage>
</organism>
<evidence type="ECO:0000259" key="2">
    <source>
        <dbReference type="Pfam" id="PF26118"/>
    </source>
</evidence>
<dbReference type="Pfam" id="PF26118">
    <property type="entry name" value="DUF8035"/>
    <property type="match status" value="1"/>
</dbReference>
<dbReference type="PANTHER" id="PTHR42081">
    <property type="entry name" value="ZINC FINGER PROTEIN DHHC DOMAIN CONTAINING PROTEIN"/>
    <property type="match status" value="1"/>
</dbReference>
<dbReference type="Proteomes" id="UP001172101">
    <property type="component" value="Unassembled WGS sequence"/>
</dbReference>
<reference evidence="3" key="1">
    <citation type="submission" date="2023-06" db="EMBL/GenBank/DDBJ databases">
        <title>Genome-scale phylogeny and comparative genomics of the fungal order Sordariales.</title>
        <authorList>
            <consortium name="Lawrence Berkeley National Laboratory"/>
            <person name="Hensen N."/>
            <person name="Bonometti L."/>
            <person name="Westerberg I."/>
            <person name="Brannstrom I.O."/>
            <person name="Guillou S."/>
            <person name="Cros-Aarteil S."/>
            <person name="Calhoun S."/>
            <person name="Haridas S."/>
            <person name="Kuo A."/>
            <person name="Mondo S."/>
            <person name="Pangilinan J."/>
            <person name="Riley R."/>
            <person name="LaButti K."/>
            <person name="Andreopoulos B."/>
            <person name="Lipzen A."/>
            <person name="Chen C."/>
            <person name="Yanf M."/>
            <person name="Daum C."/>
            <person name="Ng V."/>
            <person name="Clum A."/>
            <person name="Steindorff A."/>
            <person name="Ohm R."/>
            <person name="Martin F."/>
            <person name="Silar P."/>
            <person name="Natvig D."/>
            <person name="Lalanne C."/>
            <person name="Gautier V."/>
            <person name="Ament-velasquez S.L."/>
            <person name="Kruys A."/>
            <person name="Hutchinson M.I."/>
            <person name="Powell A.J."/>
            <person name="Barry K."/>
            <person name="Miller A.N."/>
            <person name="Grigoriev I.V."/>
            <person name="Debuchy R."/>
            <person name="Gladieux P."/>
            <person name="Thoren M.H."/>
            <person name="Johannesson H."/>
        </authorList>
    </citation>
    <scope>NUCLEOTIDE SEQUENCE</scope>
    <source>
        <strain evidence="3">SMH2392-1A</strain>
    </source>
</reference>
<feature type="region of interest" description="Disordered" evidence="1">
    <location>
        <begin position="1"/>
        <end position="47"/>
    </location>
</feature>
<keyword evidence="4" id="KW-1185">Reference proteome</keyword>
<dbReference type="GeneID" id="85322627"/>
<dbReference type="PANTHER" id="PTHR42081:SF1">
    <property type="entry name" value="ZINC FINGER PROTEIN DHHC DOMAIN CONTAINING PROTEIN"/>
    <property type="match status" value="1"/>
</dbReference>
<dbReference type="InterPro" id="IPR058348">
    <property type="entry name" value="DUF8035"/>
</dbReference>
<dbReference type="RefSeq" id="XP_060299742.1">
    <property type="nucleotide sequence ID" value="XM_060439357.1"/>
</dbReference>
<name>A0AA40B3C4_9PEZI</name>
<feature type="compositionally biased region" description="Basic and acidic residues" evidence="1">
    <location>
        <begin position="1"/>
        <end position="11"/>
    </location>
</feature>
<feature type="compositionally biased region" description="Basic and acidic residues" evidence="1">
    <location>
        <begin position="37"/>
        <end position="47"/>
    </location>
</feature>